<keyword evidence="3 9" id="KW-1133">Transmembrane helix</keyword>
<gene>
    <name evidence="12" type="primary">LOC102807415</name>
</gene>
<protein>
    <submittedName>
        <fullName evidence="12">Melanopsin-like</fullName>
    </submittedName>
</protein>
<accession>A0ABM0LV34</accession>
<evidence type="ECO:0000256" key="3">
    <source>
        <dbReference type="ARBA" id="ARBA00022989"/>
    </source>
</evidence>
<feature type="compositionally biased region" description="Basic and acidic residues" evidence="8">
    <location>
        <begin position="376"/>
        <end position="399"/>
    </location>
</feature>
<dbReference type="GeneID" id="102807415"/>
<feature type="region of interest" description="Disordered" evidence="8">
    <location>
        <begin position="351"/>
        <end position="407"/>
    </location>
</feature>
<evidence type="ECO:0000256" key="2">
    <source>
        <dbReference type="ARBA" id="ARBA00022692"/>
    </source>
</evidence>
<dbReference type="RefSeq" id="XP_006811625.1">
    <property type="nucleotide sequence ID" value="XM_006811562.1"/>
</dbReference>
<keyword evidence="7" id="KW-0807">Transducer</keyword>
<dbReference type="Proteomes" id="UP000694865">
    <property type="component" value="Unplaced"/>
</dbReference>
<evidence type="ECO:0000259" key="10">
    <source>
        <dbReference type="PROSITE" id="PS50262"/>
    </source>
</evidence>
<dbReference type="SUPFAM" id="SSF81321">
    <property type="entry name" value="Family A G protein-coupled receptor-like"/>
    <property type="match status" value="1"/>
</dbReference>
<feature type="compositionally biased region" description="Basic residues" evidence="8">
    <location>
        <begin position="357"/>
        <end position="366"/>
    </location>
</feature>
<dbReference type="InterPro" id="IPR017452">
    <property type="entry name" value="GPCR_Rhodpsn_7TM"/>
</dbReference>
<keyword evidence="6" id="KW-0675">Receptor</keyword>
<dbReference type="Gene3D" id="1.20.1070.10">
    <property type="entry name" value="Rhodopsin 7-helix transmembrane proteins"/>
    <property type="match status" value="1"/>
</dbReference>
<keyword evidence="4" id="KW-0297">G-protein coupled receptor</keyword>
<organism evidence="11 12">
    <name type="scientific">Saccoglossus kowalevskii</name>
    <name type="common">Acorn worm</name>
    <dbReference type="NCBI Taxonomy" id="10224"/>
    <lineage>
        <taxon>Eukaryota</taxon>
        <taxon>Metazoa</taxon>
        <taxon>Hemichordata</taxon>
        <taxon>Enteropneusta</taxon>
        <taxon>Harrimaniidae</taxon>
        <taxon>Saccoglossus</taxon>
    </lineage>
</organism>
<feature type="domain" description="G-protein coupled receptors family 1 profile" evidence="10">
    <location>
        <begin position="1"/>
        <end position="153"/>
    </location>
</feature>
<evidence type="ECO:0000256" key="8">
    <source>
        <dbReference type="SAM" id="MobiDB-lite"/>
    </source>
</evidence>
<evidence type="ECO:0000256" key="5">
    <source>
        <dbReference type="ARBA" id="ARBA00023136"/>
    </source>
</evidence>
<evidence type="ECO:0000313" key="12">
    <source>
        <dbReference type="RefSeq" id="XP_006811625.1"/>
    </source>
</evidence>
<feature type="transmembrane region" description="Helical" evidence="9">
    <location>
        <begin position="100"/>
        <end position="121"/>
    </location>
</feature>
<evidence type="ECO:0000256" key="1">
    <source>
        <dbReference type="ARBA" id="ARBA00004141"/>
    </source>
</evidence>
<dbReference type="PRINTS" id="PR00237">
    <property type="entry name" value="GPCRRHODOPSN"/>
</dbReference>
<evidence type="ECO:0000256" key="4">
    <source>
        <dbReference type="ARBA" id="ARBA00023040"/>
    </source>
</evidence>
<keyword evidence="5 9" id="KW-0472">Membrane</keyword>
<dbReference type="InterPro" id="IPR050125">
    <property type="entry name" value="GPCR_opsins"/>
</dbReference>
<evidence type="ECO:0000256" key="7">
    <source>
        <dbReference type="ARBA" id="ARBA00023224"/>
    </source>
</evidence>
<dbReference type="InterPro" id="IPR000276">
    <property type="entry name" value="GPCR_Rhodpsn"/>
</dbReference>
<dbReference type="PROSITE" id="PS50262">
    <property type="entry name" value="G_PROTEIN_RECEP_F1_2"/>
    <property type="match status" value="1"/>
</dbReference>
<keyword evidence="11" id="KW-1185">Reference proteome</keyword>
<proteinExistence type="predicted"/>
<evidence type="ECO:0000313" key="11">
    <source>
        <dbReference type="Proteomes" id="UP000694865"/>
    </source>
</evidence>
<dbReference type="PANTHER" id="PTHR24240">
    <property type="entry name" value="OPSIN"/>
    <property type="match status" value="1"/>
</dbReference>
<feature type="transmembrane region" description="Helical" evidence="9">
    <location>
        <begin position="49"/>
        <end position="71"/>
    </location>
</feature>
<feature type="transmembrane region" description="Helical" evidence="9">
    <location>
        <begin position="133"/>
        <end position="156"/>
    </location>
</feature>
<name>A0ABM0LV34_SACKO</name>
<evidence type="ECO:0000256" key="6">
    <source>
        <dbReference type="ARBA" id="ARBA00023170"/>
    </source>
</evidence>
<keyword evidence="2 9" id="KW-0812">Transmembrane</keyword>
<evidence type="ECO:0000256" key="9">
    <source>
        <dbReference type="SAM" id="Phobius"/>
    </source>
</evidence>
<dbReference type="Pfam" id="PF00001">
    <property type="entry name" value="7tm_1"/>
    <property type="match status" value="1"/>
</dbReference>
<sequence length="407" mass="45449">MKRACMLVPVTWIYSAICALPPVFGWGTYFSGELVPCSFGNRASRSYQLYVLFLTFMLPISLMTMFYYQIYKTILHHSRLMNSGAVGKTKLLKVEQKTNVLMLAVLITFCLSWFPFHVVAICRSFLRAAVAPALVSVSVLLACSSPVINFFLYVVANRSFYKCISRIAYCCKNQQSPRAETQQPVQDVHTHDRITHNPAAIAPTDLQIPNVLLTVSRDTDADVELSQIAEERRKSTIMSPNPNELEVEIQQRRRSAHRLSVIMLGDLPVDHHFLDSGYSNQVLQDTWSSPSKHLECVGESAEGVDASPTASFNGSPYLTVVSEGRRKTIAGVGIRRKVNKNGLRLSGRNTVTATHAMGRKKKRRGQKVSPNISDGQRGESDHNVRELSTEISEHNDESAGRFNIVNT</sequence>
<comment type="subcellular location">
    <subcellularLocation>
        <location evidence="1">Membrane</location>
        <topology evidence="1">Multi-pass membrane protein</topology>
    </subcellularLocation>
</comment>
<reference evidence="12" key="1">
    <citation type="submission" date="2025-08" db="UniProtKB">
        <authorList>
            <consortium name="RefSeq"/>
        </authorList>
    </citation>
    <scope>IDENTIFICATION</scope>
    <source>
        <tissue evidence="12">Testes</tissue>
    </source>
</reference>